<dbReference type="InterPro" id="IPR050366">
    <property type="entry name" value="BP-dependent_transpt_permease"/>
</dbReference>
<dbReference type="CDD" id="cd06261">
    <property type="entry name" value="TM_PBP2"/>
    <property type="match status" value="1"/>
</dbReference>
<dbReference type="InterPro" id="IPR000515">
    <property type="entry name" value="MetI-like"/>
</dbReference>
<dbReference type="Proteomes" id="UP000609531">
    <property type="component" value="Unassembled WGS sequence"/>
</dbReference>
<proteinExistence type="inferred from homology"/>
<dbReference type="PROSITE" id="PS50928">
    <property type="entry name" value="ABC_TM1"/>
    <property type="match status" value="1"/>
</dbReference>
<feature type="transmembrane region" description="Helical" evidence="7">
    <location>
        <begin position="83"/>
        <end position="106"/>
    </location>
</feature>
<name>A0A934MKZ0_9HYPH</name>
<evidence type="ECO:0000256" key="2">
    <source>
        <dbReference type="ARBA" id="ARBA00022448"/>
    </source>
</evidence>
<dbReference type="Pfam" id="PF00528">
    <property type="entry name" value="BPD_transp_1"/>
    <property type="match status" value="1"/>
</dbReference>
<feature type="transmembrane region" description="Helical" evidence="7">
    <location>
        <begin position="250"/>
        <end position="271"/>
    </location>
</feature>
<evidence type="ECO:0000256" key="7">
    <source>
        <dbReference type="RuleBase" id="RU363032"/>
    </source>
</evidence>
<dbReference type="Pfam" id="PF12911">
    <property type="entry name" value="OppC_N"/>
    <property type="match status" value="1"/>
</dbReference>
<dbReference type="SUPFAM" id="SSF161098">
    <property type="entry name" value="MetI-like"/>
    <property type="match status" value="1"/>
</dbReference>
<comment type="similarity">
    <text evidence="7">Belongs to the binding-protein-dependent transport system permease family.</text>
</comment>
<dbReference type="EMBL" id="JAEKJA010000007">
    <property type="protein sequence ID" value="MBJ3775874.1"/>
    <property type="molecule type" value="Genomic_DNA"/>
</dbReference>
<evidence type="ECO:0000256" key="1">
    <source>
        <dbReference type="ARBA" id="ARBA00004651"/>
    </source>
</evidence>
<dbReference type="Gene3D" id="1.10.3720.10">
    <property type="entry name" value="MetI-like"/>
    <property type="match status" value="1"/>
</dbReference>
<dbReference type="AlphaFoldDB" id="A0A934MKZ0"/>
<dbReference type="RefSeq" id="WP_198881780.1">
    <property type="nucleotide sequence ID" value="NZ_JAEKJA010000007.1"/>
</dbReference>
<evidence type="ECO:0000256" key="6">
    <source>
        <dbReference type="ARBA" id="ARBA00023136"/>
    </source>
</evidence>
<dbReference type="PANTHER" id="PTHR43386:SF25">
    <property type="entry name" value="PEPTIDE ABC TRANSPORTER PERMEASE PROTEIN"/>
    <property type="match status" value="1"/>
</dbReference>
<dbReference type="GO" id="GO:0055085">
    <property type="term" value="P:transmembrane transport"/>
    <property type="evidence" value="ECO:0007669"/>
    <property type="project" value="InterPro"/>
</dbReference>
<evidence type="ECO:0000256" key="3">
    <source>
        <dbReference type="ARBA" id="ARBA00022475"/>
    </source>
</evidence>
<evidence type="ECO:0000313" key="10">
    <source>
        <dbReference type="Proteomes" id="UP000609531"/>
    </source>
</evidence>
<keyword evidence="4 7" id="KW-0812">Transmembrane</keyword>
<keyword evidence="6 7" id="KW-0472">Membrane</keyword>
<evidence type="ECO:0000256" key="5">
    <source>
        <dbReference type="ARBA" id="ARBA00022989"/>
    </source>
</evidence>
<accession>A0A934MKZ0</accession>
<evidence type="ECO:0000313" key="9">
    <source>
        <dbReference type="EMBL" id="MBJ3775874.1"/>
    </source>
</evidence>
<feature type="domain" description="ABC transmembrane type-1" evidence="8">
    <location>
        <begin position="79"/>
        <end position="268"/>
    </location>
</feature>
<organism evidence="9 10">
    <name type="scientific">Acuticoccus mangrovi</name>
    <dbReference type="NCBI Taxonomy" id="2796142"/>
    <lineage>
        <taxon>Bacteria</taxon>
        <taxon>Pseudomonadati</taxon>
        <taxon>Pseudomonadota</taxon>
        <taxon>Alphaproteobacteria</taxon>
        <taxon>Hyphomicrobiales</taxon>
        <taxon>Amorphaceae</taxon>
        <taxon>Acuticoccus</taxon>
    </lineage>
</organism>
<dbReference type="PANTHER" id="PTHR43386">
    <property type="entry name" value="OLIGOPEPTIDE TRANSPORT SYSTEM PERMEASE PROTEIN APPC"/>
    <property type="match status" value="1"/>
</dbReference>
<keyword evidence="5 7" id="KW-1133">Transmembrane helix</keyword>
<dbReference type="InterPro" id="IPR025966">
    <property type="entry name" value="OppC_N"/>
</dbReference>
<feature type="transmembrane region" description="Helical" evidence="7">
    <location>
        <begin position="145"/>
        <end position="165"/>
    </location>
</feature>
<reference evidence="9" key="1">
    <citation type="submission" date="2020-12" db="EMBL/GenBank/DDBJ databases">
        <title>Bacterial taxonomy.</title>
        <authorList>
            <person name="Pan X."/>
        </authorList>
    </citation>
    <scope>NUCLEOTIDE SEQUENCE</scope>
    <source>
        <strain evidence="9">B2012</strain>
    </source>
</reference>
<feature type="transmembrane region" description="Helical" evidence="7">
    <location>
        <begin position="186"/>
        <end position="208"/>
    </location>
</feature>
<keyword evidence="2 7" id="KW-0813">Transport</keyword>
<sequence>MALAMKADGRRETGGRVAPRIAGAIVLAIVLVALFGPWIATHDPFDQDLFHLNAAPGADHVLGSDHIGRDVFSRLVMGARQTLAVGVGGTLIAFLLGGAAGLLGMALGRWGEIAVFAFIDLVRAVPGILLALLVIVAVGEGTGPVTLALGISYAPFFAYVARATYKREAAQDYVRVARLFGGGRLHVLRLHIVPNLLGSLVTQAAIILPRCIVTESVLSFLGLGSSPDAPTWGRMISDASRYLEVAPHAILAPILALVMLTVSLLVLGDALRERIDPLRAGRRTASGGA</sequence>
<protein>
    <submittedName>
        <fullName evidence="9">ABC transporter permease</fullName>
    </submittedName>
</protein>
<feature type="transmembrane region" description="Helical" evidence="7">
    <location>
        <begin position="21"/>
        <end position="40"/>
    </location>
</feature>
<dbReference type="InterPro" id="IPR035906">
    <property type="entry name" value="MetI-like_sf"/>
</dbReference>
<keyword evidence="3" id="KW-1003">Cell membrane</keyword>
<comment type="caution">
    <text evidence="9">The sequence shown here is derived from an EMBL/GenBank/DDBJ whole genome shotgun (WGS) entry which is preliminary data.</text>
</comment>
<gene>
    <name evidence="9" type="ORF">JCR33_09265</name>
</gene>
<evidence type="ECO:0000259" key="8">
    <source>
        <dbReference type="PROSITE" id="PS50928"/>
    </source>
</evidence>
<dbReference type="GO" id="GO:0005886">
    <property type="term" value="C:plasma membrane"/>
    <property type="evidence" value="ECO:0007669"/>
    <property type="project" value="UniProtKB-SubCell"/>
</dbReference>
<keyword evidence="10" id="KW-1185">Reference proteome</keyword>
<evidence type="ECO:0000256" key="4">
    <source>
        <dbReference type="ARBA" id="ARBA00022692"/>
    </source>
</evidence>
<feature type="transmembrane region" description="Helical" evidence="7">
    <location>
        <begin position="113"/>
        <end position="139"/>
    </location>
</feature>
<comment type="subcellular location">
    <subcellularLocation>
        <location evidence="1 7">Cell membrane</location>
        <topology evidence="1 7">Multi-pass membrane protein</topology>
    </subcellularLocation>
</comment>